<dbReference type="AlphaFoldDB" id="A0ABD4T263"/>
<keyword evidence="4" id="KW-0418">Kinase</keyword>
<dbReference type="InterPro" id="IPR050154">
    <property type="entry name" value="UbiB_kinase"/>
</dbReference>
<dbReference type="Gene3D" id="1.10.510.10">
    <property type="entry name" value="Transferase(Phosphotransferase) domain 1"/>
    <property type="match status" value="1"/>
</dbReference>
<dbReference type="RefSeq" id="WP_166281172.1">
    <property type="nucleotide sequence ID" value="NZ_JTHE03000039.1"/>
</dbReference>
<comment type="similarity">
    <text evidence="1">Belongs to the protein kinase superfamily. ADCK protein kinase family.</text>
</comment>
<sequence length="676" mass="77138">MKSLVKPPPPTTVPEFDVHGDVHGSGDHREDLQEMPRVLPQKPSEEDTLLERYDPDKIRETYRDQRRKSVRRWYDITRPLLALFWGRWWDKKRGKEKENEHLRAVQLRETLTHLGPAFIKIGQALSTRPDILQGAYLDELAKLQDQLPPFPNEVAYRFIEEELGAPPEHLFAEISDHPIAAASLGQVYRGKLHSGETVAIKVQRPGLAEQIALDIFLLRGLAVWIQNTFYDSIRTDIVGILDEFAGRLFEEMDYTQEGRNAERFNQLYGQLRNIYVPRIYWDYTHTRVLTMEWITGTKLSSPQRILEQGINASELIDSGIQCSLRQLLEHGFFHADPHPGNLLAMPNGKLAYLDFGMMSEISVQQRYSLINAIVHIVNREFDALAQDYVKLGFLTPEVDLTPIIPALSQVFNNALGASVAELNINSIFEQLSDIMYEYPFRVPAYYALIVRSLLSMEGIAIGVDPDFKVLSAAYPYVAKRLLTDSSPELRESLRDLLLKDGSFRWNRLENLLRNAQNIQDYDLGATLNQAMDFLFSERGEFIRDRIAEELIKVLDQVGYRAVSNFLEQFPLPLPALQSPIAEHSGHPSSQPAGMKTQDMDHLKRIWKLLQDTPGFDAMKLLNAFMQVMNRPETQRLGQRVASGLAQKAIARLVREWLAPDPVESTPTAHRLLPPAT</sequence>
<evidence type="ECO:0000256" key="2">
    <source>
        <dbReference type="SAM" id="MobiDB-lite"/>
    </source>
</evidence>
<proteinExistence type="inferred from homology"/>
<evidence type="ECO:0000313" key="5">
    <source>
        <dbReference type="Proteomes" id="UP000031561"/>
    </source>
</evidence>
<dbReference type="PANTHER" id="PTHR10566:SF128">
    <property type="entry name" value="UBIB DOMAIN CONTAINING KINASE"/>
    <property type="match status" value="1"/>
</dbReference>
<feature type="domain" description="Protein kinase" evidence="3">
    <location>
        <begin position="173"/>
        <end position="503"/>
    </location>
</feature>
<dbReference type="CDD" id="cd05121">
    <property type="entry name" value="ABC1_ADCK3-like"/>
    <property type="match status" value="1"/>
</dbReference>
<evidence type="ECO:0000256" key="1">
    <source>
        <dbReference type="ARBA" id="ARBA00009670"/>
    </source>
</evidence>
<dbReference type="PANTHER" id="PTHR10566">
    <property type="entry name" value="CHAPERONE-ACTIVITY OF BC1 COMPLEX CABC1 -RELATED"/>
    <property type="match status" value="1"/>
</dbReference>
<feature type="compositionally biased region" description="Basic and acidic residues" evidence="2">
    <location>
        <begin position="16"/>
        <end position="34"/>
    </location>
</feature>
<keyword evidence="5" id="KW-1185">Reference proteome</keyword>
<dbReference type="Pfam" id="PF03109">
    <property type="entry name" value="ABC1"/>
    <property type="match status" value="1"/>
</dbReference>
<organism evidence="4 5">
    <name type="scientific">Lyngbya confervoides BDU141951</name>
    <dbReference type="NCBI Taxonomy" id="1574623"/>
    <lineage>
        <taxon>Bacteria</taxon>
        <taxon>Bacillati</taxon>
        <taxon>Cyanobacteriota</taxon>
        <taxon>Cyanophyceae</taxon>
        <taxon>Oscillatoriophycideae</taxon>
        <taxon>Oscillatoriales</taxon>
        <taxon>Microcoleaceae</taxon>
        <taxon>Lyngbya</taxon>
    </lineage>
</organism>
<reference evidence="4 5" key="1">
    <citation type="journal article" date="2015" name="Genome Announc.">
        <title>Draft Genome Sequence of Filamentous Marine Cyanobacterium Lyngbya confervoides Strain BDU141951.</title>
        <authorList>
            <person name="Chandrababunaidu M.M."/>
            <person name="Sen D."/>
            <person name="Tripathy S."/>
        </authorList>
    </citation>
    <scope>NUCLEOTIDE SEQUENCE [LARGE SCALE GENOMIC DNA]</scope>
    <source>
        <strain evidence="4 5">BDU141951</strain>
    </source>
</reference>
<evidence type="ECO:0000259" key="3">
    <source>
        <dbReference type="PROSITE" id="PS50011"/>
    </source>
</evidence>
<name>A0ABD4T263_9CYAN</name>
<dbReference type="InterPro" id="IPR011009">
    <property type="entry name" value="Kinase-like_dom_sf"/>
</dbReference>
<dbReference type="EMBL" id="JTHE03000039">
    <property type="protein sequence ID" value="MCM1982435.1"/>
    <property type="molecule type" value="Genomic_DNA"/>
</dbReference>
<dbReference type="SUPFAM" id="SSF56112">
    <property type="entry name" value="Protein kinase-like (PK-like)"/>
    <property type="match status" value="1"/>
</dbReference>
<dbReference type="InterPro" id="IPR004147">
    <property type="entry name" value="ABC1_dom"/>
</dbReference>
<comment type="caution">
    <text evidence="4">The sequence shown here is derived from an EMBL/GenBank/DDBJ whole genome shotgun (WGS) entry which is preliminary data.</text>
</comment>
<feature type="compositionally biased region" description="Pro residues" evidence="2">
    <location>
        <begin position="1"/>
        <end position="12"/>
    </location>
</feature>
<dbReference type="GO" id="GO:0016301">
    <property type="term" value="F:kinase activity"/>
    <property type="evidence" value="ECO:0007669"/>
    <property type="project" value="UniProtKB-KW"/>
</dbReference>
<dbReference type="PROSITE" id="PS50011">
    <property type="entry name" value="PROTEIN_KINASE_DOM"/>
    <property type="match status" value="1"/>
</dbReference>
<evidence type="ECO:0000313" key="4">
    <source>
        <dbReference type="EMBL" id="MCM1982435.1"/>
    </source>
</evidence>
<keyword evidence="4" id="KW-0808">Transferase</keyword>
<dbReference type="InterPro" id="IPR000719">
    <property type="entry name" value="Prot_kinase_dom"/>
</dbReference>
<dbReference type="Proteomes" id="UP000031561">
    <property type="component" value="Unassembled WGS sequence"/>
</dbReference>
<gene>
    <name evidence="4" type="ORF">QQ91_0006285</name>
</gene>
<accession>A0ABD4T263</accession>
<protein>
    <submittedName>
        <fullName evidence="4">AarF/ABC1/UbiB kinase family protein</fullName>
    </submittedName>
</protein>
<feature type="region of interest" description="Disordered" evidence="2">
    <location>
        <begin position="1"/>
        <end position="47"/>
    </location>
</feature>